<feature type="domain" description="Thymidylate kinase-like" evidence="13">
    <location>
        <begin position="12"/>
        <end position="198"/>
    </location>
</feature>
<dbReference type="InterPro" id="IPR039430">
    <property type="entry name" value="Thymidylate_kin-like_dom"/>
</dbReference>
<evidence type="ECO:0000313" key="15">
    <source>
        <dbReference type="Proteomes" id="UP000060787"/>
    </source>
</evidence>
<evidence type="ECO:0000256" key="3">
    <source>
        <dbReference type="ARBA" id="ARBA00017144"/>
    </source>
</evidence>
<dbReference type="KEGG" id="lab:LA76x_3495"/>
<organism evidence="14 15">
    <name type="scientific">Lysobacter antibioticus</name>
    <dbReference type="NCBI Taxonomy" id="84531"/>
    <lineage>
        <taxon>Bacteria</taxon>
        <taxon>Pseudomonadati</taxon>
        <taxon>Pseudomonadota</taxon>
        <taxon>Gammaproteobacteria</taxon>
        <taxon>Lysobacterales</taxon>
        <taxon>Lysobacteraceae</taxon>
        <taxon>Lysobacter</taxon>
    </lineage>
</organism>
<keyword evidence="15" id="KW-1185">Reference proteome</keyword>
<keyword evidence="6 12" id="KW-0547">Nucleotide-binding</keyword>
<dbReference type="HAMAP" id="MF_00165">
    <property type="entry name" value="Thymidylate_kinase"/>
    <property type="match status" value="1"/>
</dbReference>
<dbReference type="SUPFAM" id="SSF52540">
    <property type="entry name" value="P-loop containing nucleoside triphosphate hydrolases"/>
    <property type="match status" value="1"/>
</dbReference>
<dbReference type="GO" id="GO:0006235">
    <property type="term" value="P:dTTP biosynthetic process"/>
    <property type="evidence" value="ECO:0007669"/>
    <property type="project" value="UniProtKB-UniRule"/>
</dbReference>
<dbReference type="PANTHER" id="PTHR10344">
    <property type="entry name" value="THYMIDYLATE KINASE"/>
    <property type="match status" value="1"/>
</dbReference>
<dbReference type="Pfam" id="PF02223">
    <property type="entry name" value="Thymidylate_kin"/>
    <property type="match status" value="1"/>
</dbReference>
<evidence type="ECO:0000256" key="4">
    <source>
        <dbReference type="ARBA" id="ARBA00022679"/>
    </source>
</evidence>
<proteinExistence type="inferred from homology"/>
<dbReference type="InterPro" id="IPR027417">
    <property type="entry name" value="P-loop_NTPase"/>
</dbReference>
<dbReference type="eggNOG" id="COG0125">
    <property type="taxonomic scope" value="Bacteria"/>
</dbReference>
<dbReference type="RefSeq" id="WP_057918611.1">
    <property type="nucleotide sequence ID" value="NZ_CP011129.1"/>
</dbReference>
<reference evidence="14 15" key="1">
    <citation type="journal article" date="2015" name="BMC Genomics">
        <title>Comparative genomics and metabolic profiling of the genus Lysobacter.</title>
        <authorList>
            <person name="de Bruijn I."/>
            <person name="Cheng X."/>
            <person name="de Jager V."/>
            <person name="Exposito R.G."/>
            <person name="Watrous J."/>
            <person name="Patel N."/>
            <person name="Postma J."/>
            <person name="Dorrestein P.C."/>
            <person name="Kobayashi D."/>
            <person name="Raaijmakers J.M."/>
        </authorList>
    </citation>
    <scope>NUCLEOTIDE SEQUENCE [LARGE SCALE GENOMIC DNA]</scope>
    <source>
        <strain evidence="14 15">76</strain>
    </source>
</reference>
<dbReference type="GO" id="GO:0006227">
    <property type="term" value="P:dUDP biosynthetic process"/>
    <property type="evidence" value="ECO:0007669"/>
    <property type="project" value="TreeGrafter"/>
</dbReference>
<evidence type="ECO:0000256" key="10">
    <source>
        <dbReference type="ARBA" id="ARBA00048743"/>
    </source>
</evidence>
<dbReference type="GO" id="GO:0004798">
    <property type="term" value="F:dTMP kinase activity"/>
    <property type="evidence" value="ECO:0007669"/>
    <property type="project" value="UniProtKB-UniRule"/>
</dbReference>
<evidence type="ECO:0000256" key="2">
    <source>
        <dbReference type="ARBA" id="ARBA00012980"/>
    </source>
</evidence>
<comment type="catalytic activity">
    <reaction evidence="10 12">
        <text>dTMP + ATP = dTDP + ADP</text>
        <dbReference type="Rhea" id="RHEA:13517"/>
        <dbReference type="ChEBI" id="CHEBI:30616"/>
        <dbReference type="ChEBI" id="CHEBI:58369"/>
        <dbReference type="ChEBI" id="CHEBI:63528"/>
        <dbReference type="ChEBI" id="CHEBI:456216"/>
        <dbReference type="EC" id="2.7.4.9"/>
    </reaction>
</comment>
<dbReference type="PANTHER" id="PTHR10344:SF4">
    <property type="entry name" value="UMP-CMP KINASE 2, MITOCHONDRIAL"/>
    <property type="match status" value="1"/>
</dbReference>
<dbReference type="EMBL" id="CP011129">
    <property type="protein sequence ID" value="ALN81619.1"/>
    <property type="molecule type" value="Genomic_DNA"/>
</dbReference>
<evidence type="ECO:0000256" key="9">
    <source>
        <dbReference type="ARBA" id="ARBA00029962"/>
    </source>
</evidence>
<evidence type="ECO:0000256" key="12">
    <source>
        <dbReference type="HAMAP-Rule" id="MF_00165"/>
    </source>
</evidence>
<dbReference type="STRING" id="84531.LA76x_3495"/>
<dbReference type="NCBIfam" id="TIGR00041">
    <property type="entry name" value="DTMP_kinase"/>
    <property type="match status" value="1"/>
</dbReference>
<evidence type="ECO:0000256" key="5">
    <source>
        <dbReference type="ARBA" id="ARBA00022727"/>
    </source>
</evidence>
<evidence type="ECO:0000256" key="7">
    <source>
        <dbReference type="ARBA" id="ARBA00022777"/>
    </source>
</evidence>
<dbReference type="GO" id="GO:0005524">
    <property type="term" value="F:ATP binding"/>
    <property type="evidence" value="ECO:0007669"/>
    <property type="project" value="UniProtKB-UniRule"/>
</dbReference>
<keyword evidence="4 12" id="KW-0808">Transferase</keyword>
<evidence type="ECO:0000259" key="13">
    <source>
        <dbReference type="Pfam" id="PF02223"/>
    </source>
</evidence>
<comment type="similarity">
    <text evidence="1 12">Belongs to the thymidylate kinase family.</text>
</comment>
<evidence type="ECO:0000256" key="6">
    <source>
        <dbReference type="ARBA" id="ARBA00022741"/>
    </source>
</evidence>
<evidence type="ECO:0000256" key="11">
    <source>
        <dbReference type="ARBA" id="ARBA00057735"/>
    </source>
</evidence>
<sequence length="218" mass="23311">MSLATQARFVTLEGGEGAGKSTVLAALRGAFEAAGIEAVYTREPGGTPLAEQIRGLMLDTHHEPAAPATELLLAFAARAQHVASAILPALERGAWVISDRFTDASYAYQGAGRGLDPAFIAELERRVVGIRPALTLLLDVPVEIGLQRVRGRGAADRIESERNDFFERVRQAYRERAAAEPERFALIDASQPADAVAAQAVERLRRTIAAAPAFEAAP</sequence>
<name>A0A0S2FDN5_LYSAN</name>
<feature type="binding site" evidence="12">
    <location>
        <begin position="14"/>
        <end position="21"/>
    </location>
    <ligand>
        <name>ATP</name>
        <dbReference type="ChEBI" id="CHEBI:30616"/>
    </ligand>
</feature>
<dbReference type="Proteomes" id="UP000060787">
    <property type="component" value="Chromosome"/>
</dbReference>
<dbReference type="FunFam" id="3.40.50.300:FF:000225">
    <property type="entry name" value="Thymidylate kinase"/>
    <property type="match status" value="1"/>
</dbReference>
<dbReference type="GO" id="GO:0006233">
    <property type="term" value="P:dTDP biosynthetic process"/>
    <property type="evidence" value="ECO:0007669"/>
    <property type="project" value="InterPro"/>
</dbReference>
<dbReference type="EC" id="2.7.4.9" evidence="2 12"/>
<dbReference type="GO" id="GO:0005829">
    <property type="term" value="C:cytosol"/>
    <property type="evidence" value="ECO:0007669"/>
    <property type="project" value="TreeGrafter"/>
</dbReference>
<keyword evidence="5 12" id="KW-0545">Nucleotide biosynthesis</keyword>
<dbReference type="PATRIC" id="fig|84531.8.peg.3512"/>
<evidence type="ECO:0000256" key="8">
    <source>
        <dbReference type="ARBA" id="ARBA00022840"/>
    </source>
</evidence>
<comment type="function">
    <text evidence="11 12">Phosphorylation of dTMP to form dTDP in both de novo and salvage pathways of dTTP synthesis.</text>
</comment>
<gene>
    <name evidence="12 14" type="primary">tmk</name>
    <name evidence="14" type="ORF">LA76x_3495</name>
</gene>
<accession>A0A0S2FDN5</accession>
<dbReference type="Gene3D" id="3.40.50.300">
    <property type="entry name" value="P-loop containing nucleotide triphosphate hydrolases"/>
    <property type="match status" value="1"/>
</dbReference>
<protein>
    <recommendedName>
        <fullName evidence="3 12">Thymidylate kinase</fullName>
        <ecNumber evidence="2 12">2.7.4.9</ecNumber>
    </recommendedName>
    <alternativeName>
        <fullName evidence="9 12">dTMP kinase</fullName>
    </alternativeName>
</protein>
<keyword evidence="7 12" id="KW-0418">Kinase</keyword>
<dbReference type="InterPro" id="IPR018094">
    <property type="entry name" value="Thymidylate_kinase"/>
</dbReference>
<evidence type="ECO:0000313" key="14">
    <source>
        <dbReference type="EMBL" id="ALN81619.1"/>
    </source>
</evidence>
<dbReference type="CDD" id="cd01672">
    <property type="entry name" value="TMPK"/>
    <property type="match status" value="1"/>
</dbReference>
<keyword evidence="8 12" id="KW-0067">ATP-binding</keyword>
<dbReference type="AlphaFoldDB" id="A0A0S2FDN5"/>
<evidence type="ECO:0000256" key="1">
    <source>
        <dbReference type="ARBA" id="ARBA00009776"/>
    </source>
</evidence>